<sequence length="183" mass="20424">MKIAIVVGHNADEQGAIRCIDGRTEFDWNSDLARLIQTHNSSAVRIFNRTSKGYWWQEIDRVYRATDAWGATVTAELHFNSVANPQPSGSVTLSSGTTRSYEMSELVQDACVAALNLRDRGVRILQPKDRGGRSLWKGRAPACMLEPYFGSNADDCRRADVFQADLARHVYEALAKSARRFSA</sequence>
<dbReference type="InterPro" id="IPR002508">
    <property type="entry name" value="MurNAc-LAA_cat"/>
</dbReference>
<dbReference type="EMBL" id="JAHXDN010000010">
    <property type="protein sequence ID" value="MBW4710747.1"/>
    <property type="molecule type" value="Genomic_DNA"/>
</dbReference>
<reference evidence="2" key="1">
    <citation type="submission" date="2021-07" db="EMBL/GenBank/DDBJ databases">
        <title>Roseobacter insulae sp. nov., isolated from a tidal flat.</title>
        <authorList>
            <person name="Park S."/>
            <person name="Yoon J.-H."/>
        </authorList>
    </citation>
    <scope>NUCLEOTIDE SEQUENCE</scope>
    <source>
        <strain evidence="2">YSTF-M11</strain>
    </source>
</reference>
<dbReference type="AlphaFoldDB" id="A0A9X1G0B7"/>
<feature type="domain" description="MurNAc-LAA" evidence="1">
    <location>
        <begin position="63"/>
        <end position="175"/>
    </location>
</feature>
<accession>A0A9X1G0B7</accession>
<dbReference type="RefSeq" id="WP_219507871.1">
    <property type="nucleotide sequence ID" value="NZ_JAHXDN010000010.1"/>
</dbReference>
<evidence type="ECO:0000313" key="3">
    <source>
        <dbReference type="Proteomes" id="UP001138661"/>
    </source>
</evidence>
<organism evidence="2 3">
    <name type="scientific">Roseobacter insulae</name>
    <dbReference type="NCBI Taxonomy" id="2859783"/>
    <lineage>
        <taxon>Bacteria</taxon>
        <taxon>Pseudomonadati</taxon>
        <taxon>Pseudomonadota</taxon>
        <taxon>Alphaproteobacteria</taxon>
        <taxon>Rhodobacterales</taxon>
        <taxon>Roseobacteraceae</taxon>
        <taxon>Roseobacter</taxon>
    </lineage>
</organism>
<name>A0A9X1G0B7_9RHOB</name>
<protein>
    <submittedName>
        <fullName evidence="2">N-acetylmuramoyl-L-alanine amidase</fullName>
    </submittedName>
</protein>
<proteinExistence type="predicted"/>
<keyword evidence="3" id="KW-1185">Reference proteome</keyword>
<dbReference type="Proteomes" id="UP001138661">
    <property type="component" value="Unassembled WGS sequence"/>
</dbReference>
<dbReference type="CDD" id="cd02696">
    <property type="entry name" value="MurNAc-LAA"/>
    <property type="match status" value="1"/>
</dbReference>
<comment type="caution">
    <text evidence="2">The sequence shown here is derived from an EMBL/GenBank/DDBJ whole genome shotgun (WGS) entry which is preliminary data.</text>
</comment>
<evidence type="ECO:0000313" key="2">
    <source>
        <dbReference type="EMBL" id="MBW4710747.1"/>
    </source>
</evidence>
<dbReference type="GO" id="GO:0008745">
    <property type="term" value="F:N-acetylmuramoyl-L-alanine amidase activity"/>
    <property type="evidence" value="ECO:0007669"/>
    <property type="project" value="InterPro"/>
</dbReference>
<dbReference type="GO" id="GO:0009253">
    <property type="term" value="P:peptidoglycan catabolic process"/>
    <property type="evidence" value="ECO:0007669"/>
    <property type="project" value="InterPro"/>
</dbReference>
<gene>
    <name evidence="2" type="ORF">KX928_23400</name>
</gene>
<dbReference type="SMART" id="SM00646">
    <property type="entry name" value="Ami_3"/>
    <property type="match status" value="1"/>
</dbReference>
<evidence type="ECO:0000259" key="1">
    <source>
        <dbReference type="SMART" id="SM00646"/>
    </source>
</evidence>
<dbReference type="Pfam" id="PF01520">
    <property type="entry name" value="Amidase_3"/>
    <property type="match status" value="1"/>
</dbReference>